<comment type="caution">
    <text evidence="2">The sequence shown here is derived from an EMBL/GenBank/DDBJ whole genome shotgun (WGS) entry which is preliminary data.</text>
</comment>
<gene>
    <name evidence="2" type="ORF">AB675_3936</name>
</gene>
<evidence type="ECO:0000313" key="3">
    <source>
        <dbReference type="Proteomes" id="UP000038010"/>
    </source>
</evidence>
<protein>
    <submittedName>
        <fullName evidence="2">Uncharacterized protein</fullName>
    </submittedName>
</protein>
<feature type="region of interest" description="Disordered" evidence="1">
    <location>
        <begin position="51"/>
        <end position="97"/>
    </location>
</feature>
<proteinExistence type="predicted"/>
<dbReference type="EMBL" id="LFJN01000023">
    <property type="protein sequence ID" value="KPI37538.1"/>
    <property type="molecule type" value="Genomic_DNA"/>
</dbReference>
<sequence>MAKVSASAASSKKTGGTKRKRLTDEDTDSNQAITAVFKKVKKEEYDDAIRKELSQQISSQSSMAGPSTQSQSAKSQLSPPTSPARTPATTKKIRSPLSGFRDRAIANTEARLRAAYNHSENIENMSGETKPRELITYMVRMSLDHVQRSSYSLNGVIRAVAMEHHAVDAEAVGEAWRRAQRGEAFPRKLLAYEATSSTTRLAPEPWETDSEAIQLLDQDIEAIGLRQLQQILQWSYKLARRVSQEITFDPYFSLLIHVMRHLSYHKFSLPGMMLAMARELRGESMDVVEDAWAKARVADE</sequence>
<feature type="compositionally biased region" description="Low complexity" evidence="1">
    <location>
        <begin position="1"/>
        <end position="14"/>
    </location>
</feature>
<organism evidence="2 3">
    <name type="scientific">Cyphellophora attinorum</name>
    <dbReference type="NCBI Taxonomy" id="1664694"/>
    <lineage>
        <taxon>Eukaryota</taxon>
        <taxon>Fungi</taxon>
        <taxon>Dikarya</taxon>
        <taxon>Ascomycota</taxon>
        <taxon>Pezizomycotina</taxon>
        <taxon>Eurotiomycetes</taxon>
        <taxon>Chaetothyriomycetidae</taxon>
        <taxon>Chaetothyriales</taxon>
        <taxon>Cyphellophoraceae</taxon>
        <taxon>Cyphellophora</taxon>
    </lineage>
</organism>
<dbReference type="AlphaFoldDB" id="A0A0N0NK19"/>
<reference evidence="2 3" key="1">
    <citation type="submission" date="2015-06" db="EMBL/GenBank/DDBJ databases">
        <title>Draft genome of the ant-associated black yeast Phialophora attae CBS 131958.</title>
        <authorList>
            <person name="Moreno L.F."/>
            <person name="Stielow B.J."/>
            <person name="de Hoog S."/>
            <person name="Vicente V.A."/>
            <person name="Weiss V.A."/>
            <person name="de Vries M."/>
            <person name="Cruz L.M."/>
            <person name="Souza E.M."/>
        </authorList>
    </citation>
    <scope>NUCLEOTIDE SEQUENCE [LARGE SCALE GENOMIC DNA]</scope>
    <source>
        <strain evidence="2 3">CBS 131958</strain>
    </source>
</reference>
<dbReference type="RefSeq" id="XP_017997501.1">
    <property type="nucleotide sequence ID" value="XM_018144033.1"/>
</dbReference>
<accession>A0A0N0NK19</accession>
<name>A0A0N0NK19_9EURO</name>
<feature type="region of interest" description="Disordered" evidence="1">
    <location>
        <begin position="1"/>
        <end position="33"/>
    </location>
</feature>
<feature type="compositionally biased region" description="Polar residues" evidence="1">
    <location>
        <begin position="54"/>
        <end position="77"/>
    </location>
</feature>
<dbReference type="VEuPathDB" id="FungiDB:AB675_3936"/>
<keyword evidence="3" id="KW-1185">Reference proteome</keyword>
<dbReference type="Proteomes" id="UP000038010">
    <property type="component" value="Unassembled WGS sequence"/>
</dbReference>
<evidence type="ECO:0000256" key="1">
    <source>
        <dbReference type="SAM" id="MobiDB-lite"/>
    </source>
</evidence>
<dbReference type="GeneID" id="28735913"/>
<evidence type="ECO:0000313" key="2">
    <source>
        <dbReference type="EMBL" id="KPI37538.1"/>
    </source>
</evidence>